<evidence type="ECO:0000256" key="2">
    <source>
        <dbReference type="HAMAP-Rule" id="MF_00489"/>
    </source>
</evidence>
<dbReference type="Proteomes" id="UP001156140">
    <property type="component" value="Unassembled WGS sequence"/>
</dbReference>
<dbReference type="EMBL" id="JALAZD010000001">
    <property type="protein sequence ID" value="MCI0127483.1"/>
    <property type="molecule type" value="Genomic_DNA"/>
</dbReference>
<dbReference type="PANTHER" id="PTHR35146">
    <property type="entry name" value="UPF0178 PROTEIN YAII"/>
    <property type="match status" value="1"/>
</dbReference>
<sequence length="154" mass="16613">MSAPTIYVDADACPVKDEILRVGERYGLAVVLVSNGGIRPSRDPMVRVVTVPQGADAADDWIVEHCQPNDVVVTADVPLASRSVSVGAHVLGPTGREYTPQSMGMALAMRDLKQHLRETGEIKGYNPSFSGKDRSAFLVALDRVVQRAIRTKQG</sequence>
<accession>A0AA41UBG3</accession>
<dbReference type="PANTHER" id="PTHR35146:SF1">
    <property type="entry name" value="UPF0178 PROTEIN YAII"/>
    <property type="match status" value="1"/>
</dbReference>
<comment type="similarity">
    <text evidence="1 2">Belongs to the UPF0178 family.</text>
</comment>
<evidence type="ECO:0000256" key="1">
    <source>
        <dbReference type="ARBA" id="ARBA00008522"/>
    </source>
</evidence>
<gene>
    <name evidence="3" type="ORF">ML536_11675</name>
</gene>
<dbReference type="NCBIfam" id="NF001095">
    <property type="entry name" value="PRK00124.1"/>
    <property type="match status" value="1"/>
</dbReference>
<name>A0AA41UBG3_9HYPH</name>
<evidence type="ECO:0000313" key="3">
    <source>
        <dbReference type="EMBL" id="MCI0127483.1"/>
    </source>
</evidence>
<dbReference type="InterPro" id="IPR003791">
    <property type="entry name" value="UPF0178"/>
</dbReference>
<reference evidence="3" key="1">
    <citation type="submission" date="2022-03" db="EMBL/GenBank/DDBJ databases">
        <title>The complete genome sequence of a Methyloterrigena soli.</title>
        <authorList>
            <person name="Zi Z."/>
        </authorList>
    </citation>
    <scope>NUCLEOTIDE SEQUENCE</scope>
    <source>
        <strain evidence="3">M48</strain>
    </source>
</reference>
<evidence type="ECO:0000313" key="4">
    <source>
        <dbReference type="Proteomes" id="UP001156140"/>
    </source>
</evidence>
<proteinExistence type="inferred from homology"/>
<dbReference type="RefSeq" id="WP_281735960.1">
    <property type="nucleotide sequence ID" value="NZ_JAKETQ010000001.1"/>
</dbReference>
<dbReference type="HAMAP" id="MF_00489">
    <property type="entry name" value="UPF0178"/>
    <property type="match status" value="1"/>
</dbReference>
<protein>
    <recommendedName>
        <fullName evidence="2">UPF0178 protein ML536_11675</fullName>
    </recommendedName>
</protein>
<comment type="caution">
    <text evidence="3">The sequence shown here is derived from an EMBL/GenBank/DDBJ whole genome shotgun (WGS) entry which is preliminary data.</text>
</comment>
<dbReference type="Pfam" id="PF02639">
    <property type="entry name" value="DUF188"/>
    <property type="match status" value="1"/>
</dbReference>
<keyword evidence="4" id="KW-1185">Reference proteome</keyword>
<dbReference type="AlphaFoldDB" id="A0AA41UBG3"/>
<organism evidence="3 4">
    <name type="scientific">Paradevosia shaoguanensis</name>
    <dbReference type="NCBI Taxonomy" id="1335043"/>
    <lineage>
        <taxon>Bacteria</taxon>
        <taxon>Pseudomonadati</taxon>
        <taxon>Pseudomonadota</taxon>
        <taxon>Alphaproteobacteria</taxon>
        <taxon>Hyphomicrobiales</taxon>
        <taxon>Devosiaceae</taxon>
        <taxon>Paradevosia</taxon>
    </lineage>
</organism>
<dbReference type="CDD" id="cd18720">
    <property type="entry name" value="PIN_YqxD-like"/>
    <property type="match status" value="1"/>
</dbReference>